<protein>
    <recommendedName>
        <fullName evidence="11">Glycine--tRNA ligase beta subunit</fullName>
        <ecNumber evidence="11">6.1.1.14</ecNumber>
    </recommendedName>
    <alternativeName>
        <fullName evidence="11">Glycyl-tRNA synthetase beta subunit</fullName>
        <shortName evidence="11">GlyRS</shortName>
    </alternativeName>
</protein>
<dbReference type="InterPro" id="IPR015944">
    <property type="entry name" value="Gly-tRNA-synth_bsu"/>
</dbReference>
<keyword evidence="6 11" id="KW-0547">Nucleotide-binding</keyword>
<feature type="compositionally biased region" description="Basic and acidic residues" evidence="12">
    <location>
        <begin position="591"/>
        <end position="601"/>
    </location>
</feature>
<proteinExistence type="inferred from homology"/>
<dbReference type="GO" id="GO:0006420">
    <property type="term" value="P:arginyl-tRNA aminoacylation"/>
    <property type="evidence" value="ECO:0007669"/>
    <property type="project" value="InterPro"/>
</dbReference>
<dbReference type="Pfam" id="PF02092">
    <property type="entry name" value="tRNA_synt_2f"/>
    <property type="match status" value="1"/>
</dbReference>
<dbReference type="PANTHER" id="PTHR30075:SF2">
    <property type="entry name" value="GLYCINE--TRNA LIGASE, CHLOROPLASTIC_MITOCHONDRIAL 2"/>
    <property type="match status" value="1"/>
</dbReference>
<dbReference type="NCBIfam" id="TIGR00211">
    <property type="entry name" value="glyS"/>
    <property type="match status" value="1"/>
</dbReference>
<comment type="subunit">
    <text evidence="3 11">Tetramer of two alpha and two beta subunits.</text>
</comment>
<keyword evidence="5 11" id="KW-0436">Ligase</keyword>
<evidence type="ECO:0000256" key="6">
    <source>
        <dbReference type="ARBA" id="ARBA00022741"/>
    </source>
</evidence>
<dbReference type="EMBL" id="DTQM01000203">
    <property type="protein sequence ID" value="HGC43675.1"/>
    <property type="molecule type" value="Genomic_DNA"/>
</dbReference>
<evidence type="ECO:0000256" key="10">
    <source>
        <dbReference type="ARBA" id="ARBA00047937"/>
    </source>
</evidence>
<feature type="region of interest" description="Disordered" evidence="12">
    <location>
        <begin position="591"/>
        <end position="610"/>
    </location>
</feature>
<evidence type="ECO:0000256" key="11">
    <source>
        <dbReference type="HAMAP-Rule" id="MF_00255"/>
    </source>
</evidence>
<dbReference type="Pfam" id="PF05746">
    <property type="entry name" value="DALR_1"/>
    <property type="match status" value="1"/>
</dbReference>
<comment type="similarity">
    <text evidence="2 11">Belongs to the class-II aminoacyl-tRNA synthetase family.</text>
</comment>
<organism evidence="14">
    <name type="scientific">Acidicaldus sp</name>
    <dbReference type="NCBI Taxonomy" id="1872105"/>
    <lineage>
        <taxon>Bacteria</taxon>
        <taxon>Pseudomonadati</taxon>
        <taxon>Pseudomonadota</taxon>
        <taxon>Alphaproteobacteria</taxon>
        <taxon>Acetobacterales</taxon>
        <taxon>Acetobacteraceae</taxon>
        <taxon>Acidicaldus</taxon>
    </lineage>
</organism>
<dbReference type="PRINTS" id="PR01045">
    <property type="entry name" value="TRNASYNTHGB"/>
</dbReference>
<dbReference type="InterPro" id="IPR008909">
    <property type="entry name" value="DALR_anticod-bd"/>
</dbReference>
<evidence type="ECO:0000259" key="13">
    <source>
        <dbReference type="Pfam" id="PF05746"/>
    </source>
</evidence>
<dbReference type="PROSITE" id="PS50861">
    <property type="entry name" value="AA_TRNA_LIGASE_II_GLYAB"/>
    <property type="match status" value="1"/>
</dbReference>
<feature type="domain" description="DALR anticodon binding" evidence="13">
    <location>
        <begin position="582"/>
        <end position="682"/>
    </location>
</feature>
<evidence type="ECO:0000256" key="8">
    <source>
        <dbReference type="ARBA" id="ARBA00022917"/>
    </source>
</evidence>
<comment type="subcellular location">
    <subcellularLocation>
        <location evidence="1 11">Cytoplasm</location>
    </subcellularLocation>
</comment>
<dbReference type="PANTHER" id="PTHR30075">
    <property type="entry name" value="GLYCYL-TRNA SYNTHETASE"/>
    <property type="match status" value="1"/>
</dbReference>
<evidence type="ECO:0000256" key="7">
    <source>
        <dbReference type="ARBA" id="ARBA00022840"/>
    </source>
</evidence>
<comment type="catalytic activity">
    <reaction evidence="10 11">
        <text>tRNA(Gly) + glycine + ATP = glycyl-tRNA(Gly) + AMP + diphosphate</text>
        <dbReference type="Rhea" id="RHEA:16013"/>
        <dbReference type="Rhea" id="RHEA-COMP:9664"/>
        <dbReference type="Rhea" id="RHEA-COMP:9683"/>
        <dbReference type="ChEBI" id="CHEBI:30616"/>
        <dbReference type="ChEBI" id="CHEBI:33019"/>
        <dbReference type="ChEBI" id="CHEBI:57305"/>
        <dbReference type="ChEBI" id="CHEBI:78442"/>
        <dbReference type="ChEBI" id="CHEBI:78522"/>
        <dbReference type="ChEBI" id="CHEBI:456215"/>
        <dbReference type="EC" id="6.1.1.14"/>
    </reaction>
</comment>
<keyword evidence="7 11" id="KW-0067">ATP-binding</keyword>
<dbReference type="SUPFAM" id="SSF109604">
    <property type="entry name" value="HD-domain/PDEase-like"/>
    <property type="match status" value="1"/>
</dbReference>
<sequence>MPEFFLELFSEEIPARMQARGAETLARLVAEVLAPLKPGIPQLFWGPRRIALGLEVQAAVAAHESAERGPRLGAPDAALVGFLRKHGATRDDLVAEGDYWVLRRRIPGQSAAALIAASLPGVLWRFPWPKSMRWGAGNSRFTWVRPLRRIVALLDGEVVRFDLRQREDDGHGLASGNETEGHRFLAPGAFTVSSVADWQEKLRQHFVLADPVARREKIRDDLEAFASRGLRIVPDDGLLDEVTGLVEWPVALLGSIDARFMDLPPEVRQVSMRVNQRYFALRAPDGSPAPSFAFIANIVANDGGAAIIAGNERVLRARLADARHFYDLDRRVPLASRIEALKTVTFHAKLGTQYDRARRLERLAGYIAPLVGADDGLAERAGLLAKADLTTFMVGEFPELQGVMGYHYALHDGEPREIAEAIRDHYLPKGAGDSVPAAPVSIAVALADKFDQLALFFAIGEIPTGSGDPYALRRAALGFIRIIREHRLRLELRKLTYVMNEEEMLPQGLSAVAYLDVQGFIEDRLKIQLREEGLRHDIASAAFSAQRAHEGRDDLLLLIAKAQALADFLKTEDGTNLLAGTRRAVNILRIEDKKDGPHEGEPNPSSFTEPEEYALYEALESARGDIEKALRAEDFAAALRAMAGLRPPIDAFFDKVTVNHPDPKIRLNRLRLLSRIRDTMNRSADFSLIEG</sequence>
<dbReference type="HAMAP" id="MF_00255">
    <property type="entry name" value="Gly_tRNA_synth_beta"/>
    <property type="match status" value="1"/>
</dbReference>
<accession>A0A8J4HEP6</accession>
<dbReference type="AlphaFoldDB" id="A0A8J4HEP6"/>
<keyword evidence="4 11" id="KW-0963">Cytoplasm</keyword>
<reference evidence="14" key="1">
    <citation type="journal article" date="2020" name="mSystems">
        <title>Genome- and Community-Level Interaction Insights into Carbon Utilization and Element Cycling Functions of Hydrothermarchaeota in Hydrothermal Sediment.</title>
        <authorList>
            <person name="Zhou Z."/>
            <person name="Liu Y."/>
            <person name="Xu W."/>
            <person name="Pan J."/>
            <person name="Luo Z.H."/>
            <person name="Li M."/>
        </authorList>
    </citation>
    <scope>NUCLEOTIDE SEQUENCE</scope>
    <source>
        <strain evidence="14">SpSt-997</strain>
    </source>
</reference>
<evidence type="ECO:0000256" key="3">
    <source>
        <dbReference type="ARBA" id="ARBA00011209"/>
    </source>
</evidence>
<evidence type="ECO:0000256" key="12">
    <source>
        <dbReference type="SAM" id="MobiDB-lite"/>
    </source>
</evidence>
<evidence type="ECO:0000256" key="5">
    <source>
        <dbReference type="ARBA" id="ARBA00022598"/>
    </source>
</evidence>
<keyword evidence="8 11" id="KW-0648">Protein biosynthesis</keyword>
<dbReference type="InterPro" id="IPR006194">
    <property type="entry name" value="Gly-tRNA-synth_heterodimer"/>
</dbReference>
<evidence type="ECO:0000256" key="4">
    <source>
        <dbReference type="ARBA" id="ARBA00022490"/>
    </source>
</evidence>
<dbReference type="GO" id="GO:0005829">
    <property type="term" value="C:cytosol"/>
    <property type="evidence" value="ECO:0007669"/>
    <property type="project" value="TreeGrafter"/>
</dbReference>
<evidence type="ECO:0000256" key="1">
    <source>
        <dbReference type="ARBA" id="ARBA00004496"/>
    </source>
</evidence>
<dbReference type="GO" id="GO:0005524">
    <property type="term" value="F:ATP binding"/>
    <property type="evidence" value="ECO:0007669"/>
    <property type="project" value="UniProtKB-UniRule"/>
</dbReference>
<dbReference type="EC" id="6.1.1.14" evidence="11"/>
<name>A0A8J4HEP6_9PROT</name>
<evidence type="ECO:0000313" key="14">
    <source>
        <dbReference type="EMBL" id="HGC43675.1"/>
    </source>
</evidence>
<dbReference type="GO" id="GO:0004814">
    <property type="term" value="F:arginine-tRNA ligase activity"/>
    <property type="evidence" value="ECO:0007669"/>
    <property type="project" value="InterPro"/>
</dbReference>
<dbReference type="GO" id="GO:0004820">
    <property type="term" value="F:glycine-tRNA ligase activity"/>
    <property type="evidence" value="ECO:0007669"/>
    <property type="project" value="UniProtKB-UniRule"/>
</dbReference>
<keyword evidence="9 11" id="KW-0030">Aminoacyl-tRNA synthetase</keyword>
<evidence type="ECO:0000256" key="2">
    <source>
        <dbReference type="ARBA" id="ARBA00008226"/>
    </source>
</evidence>
<comment type="caution">
    <text evidence="14">The sequence shown here is derived from an EMBL/GenBank/DDBJ whole genome shotgun (WGS) entry which is preliminary data.</text>
</comment>
<dbReference type="GO" id="GO:0006426">
    <property type="term" value="P:glycyl-tRNA aminoacylation"/>
    <property type="evidence" value="ECO:0007669"/>
    <property type="project" value="UniProtKB-UniRule"/>
</dbReference>
<gene>
    <name evidence="11" type="primary">glyS</name>
    <name evidence="14" type="ORF">ENY07_10715</name>
</gene>
<evidence type="ECO:0000256" key="9">
    <source>
        <dbReference type="ARBA" id="ARBA00023146"/>
    </source>
</evidence>